<feature type="transmembrane region" description="Helical" evidence="6">
    <location>
        <begin position="95"/>
        <end position="115"/>
    </location>
</feature>
<evidence type="ECO:0000256" key="6">
    <source>
        <dbReference type="SAM" id="Phobius"/>
    </source>
</evidence>
<feature type="domain" description="Cation efflux protein transmembrane" evidence="7">
    <location>
        <begin position="31"/>
        <end position="228"/>
    </location>
</feature>
<comment type="subcellular location">
    <subcellularLocation>
        <location evidence="1">Membrane</location>
        <topology evidence="1">Multi-pass membrane protein</topology>
    </subcellularLocation>
</comment>
<sequence length="324" mass="34826">MARSTTNGHGTDDSEQELLRKAVRLEWLSIVVLAATFAVVGLVAGQSQAMKAAWIEDGLSLLPPIAFLVASRMIRKPANRRHPYGHHRAIATGHMVAATALLAMGSFLVYGAVSSLVGGEKPPIGLIVLFGQDMWLGWLMVGVIALSGIPPVLLGRAKMKLAEPLHDKVLYADADMNKADWMTALSTVIGVLGIGVGLWWMDSVAALVVSASIIYDGVVNLRAAVRDLSDTRAVTLEGGPHPLIEEAESISLSAGWVADAAARVRDQGHVFHAEIFVRPHPGHQPTVTELEALGTAVRRHDWKLNDVVVVPVSRIPEQLRQAEE</sequence>
<comment type="caution">
    <text evidence="8">The sequence shown here is derived from an EMBL/GenBank/DDBJ whole genome shotgun (WGS) entry which is preliminary data.</text>
</comment>
<dbReference type="Proteomes" id="UP001180840">
    <property type="component" value="Unassembled WGS sequence"/>
</dbReference>
<keyword evidence="2" id="KW-0813">Transport</keyword>
<evidence type="ECO:0000313" key="9">
    <source>
        <dbReference type="Proteomes" id="UP001180840"/>
    </source>
</evidence>
<reference evidence="8" key="1">
    <citation type="submission" date="2023-07" db="EMBL/GenBank/DDBJ databases">
        <title>Sequencing the genomes of 1000 actinobacteria strains.</title>
        <authorList>
            <person name="Klenk H.-P."/>
        </authorList>
    </citation>
    <scope>NUCLEOTIDE SEQUENCE</scope>
    <source>
        <strain evidence="8">DSM 107476</strain>
    </source>
</reference>
<dbReference type="SUPFAM" id="SSF161111">
    <property type="entry name" value="Cation efflux protein transmembrane domain-like"/>
    <property type="match status" value="1"/>
</dbReference>
<evidence type="ECO:0000256" key="1">
    <source>
        <dbReference type="ARBA" id="ARBA00004141"/>
    </source>
</evidence>
<evidence type="ECO:0000256" key="2">
    <source>
        <dbReference type="ARBA" id="ARBA00022448"/>
    </source>
</evidence>
<dbReference type="Pfam" id="PF01545">
    <property type="entry name" value="Cation_efflux"/>
    <property type="match status" value="1"/>
</dbReference>
<evidence type="ECO:0000256" key="4">
    <source>
        <dbReference type="ARBA" id="ARBA00022989"/>
    </source>
</evidence>
<dbReference type="InterPro" id="IPR027469">
    <property type="entry name" value="Cation_efflux_TMD_sf"/>
</dbReference>
<name>A0ABU1ZVP6_9CORY</name>
<feature type="transmembrane region" description="Helical" evidence="6">
    <location>
        <begin position="135"/>
        <end position="154"/>
    </location>
</feature>
<keyword evidence="9" id="KW-1185">Reference proteome</keyword>
<keyword evidence="4 6" id="KW-1133">Transmembrane helix</keyword>
<feature type="transmembrane region" description="Helical" evidence="6">
    <location>
        <begin position="181"/>
        <end position="200"/>
    </location>
</feature>
<proteinExistence type="predicted"/>
<accession>A0ABU1ZVP6</accession>
<dbReference type="RefSeq" id="WP_290197964.1">
    <property type="nucleotide sequence ID" value="NZ_CP047654.1"/>
</dbReference>
<feature type="transmembrane region" description="Helical" evidence="6">
    <location>
        <begin position="52"/>
        <end position="74"/>
    </location>
</feature>
<dbReference type="InterPro" id="IPR058533">
    <property type="entry name" value="Cation_efflux_TM"/>
</dbReference>
<dbReference type="Gene3D" id="1.20.1510.10">
    <property type="entry name" value="Cation efflux protein transmembrane domain"/>
    <property type="match status" value="1"/>
</dbReference>
<dbReference type="PANTHER" id="PTHR43840">
    <property type="entry name" value="MITOCHONDRIAL METAL TRANSPORTER 1-RELATED"/>
    <property type="match status" value="1"/>
</dbReference>
<evidence type="ECO:0000313" key="8">
    <source>
        <dbReference type="EMBL" id="MDR7328980.1"/>
    </source>
</evidence>
<dbReference type="InterPro" id="IPR050291">
    <property type="entry name" value="CDF_Transporter"/>
</dbReference>
<protein>
    <submittedName>
        <fullName evidence="8">Divalent metal cation (Fe/Co/Zn/Cd) transporter</fullName>
    </submittedName>
</protein>
<evidence type="ECO:0000256" key="5">
    <source>
        <dbReference type="ARBA" id="ARBA00023136"/>
    </source>
</evidence>
<dbReference type="EMBL" id="JAVDXZ010000001">
    <property type="protein sequence ID" value="MDR7328980.1"/>
    <property type="molecule type" value="Genomic_DNA"/>
</dbReference>
<keyword evidence="5 6" id="KW-0472">Membrane</keyword>
<keyword evidence="3 6" id="KW-0812">Transmembrane</keyword>
<evidence type="ECO:0000256" key="3">
    <source>
        <dbReference type="ARBA" id="ARBA00022692"/>
    </source>
</evidence>
<organism evidence="8 9">
    <name type="scientific">Corynebacterium guangdongense</name>
    <dbReference type="NCBI Taxonomy" id="1783348"/>
    <lineage>
        <taxon>Bacteria</taxon>
        <taxon>Bacillati</taxon>
        <taxon>Actinomycetota</taxon>
        <taxon>Actinomycetes</taxon>
        <taxon>Mycobacteriales</taxon>
        <taxon>Corynebacteriaceae</taxon>
        <taxon>Corynebacterium</taxon>
    </lineage>
</organism>
<gene>
    <name evidence="8" type="ORF">J2S39_000656</name>
</gene>
<evidence type="ECO:0000259" key="7">
    <source>
        <dbReference type="Pfam" id="PF01545"/>
    </source>
</evidence>
<feature type="transmembrane region" description="Helical" evidence="6">
    <location>
        <begin position="27"/>
        <end position="46"/>
    </location>
</feature>
<dbReference type="PANTHER" id="PTHR43840:SF15">
    <property type="entry name" value="MITOCHONDRIAL METAL TRANSPORTER 1-RELATED"/>
    <property type="match status" value="1"/>
</dbReference>